<sequence>MEQFHIIRKRNYIDMPYWFSKKGQAYSIPISKTIKVNDRNYHVYKYHLDGKTNLILVTVKDFYINVHHHEAIFFHMTPKEAFEVGQNLELIIAEYFFQHSNSKQVM</sequence>
<name>A0ABS3HBA6_9ENTE</name>
<proteinExistence type="predicted"/>
<keyword evidence="2" id="KW-1185">Reference proteome</keyword>
<comment type="caution">
    <text evidence="1">The sequence shown here is derived from an EMBL/GenBank/DDBJ whole genome shotgun (WGS) entry which is preliminary data.</text>
</comment>
<dbReference type="RefSeq" id="WP_207106558.1">
    <property type="nucleotide sequence ID" value="NZ_JAFLVR010000001.1"/>
</dbReference>
<protein>
    <submittedName>
        <fullName evidence="1">Uncharacterized protein</fullName>
    </submittedName>
</protein>
<accession>A0ABS3HBA6</accession>
<gene>
    <name evidence="1" type="ORF">JZO85_00590</name>
</gene>
<reference evidence="1 2" key="1">
    <citation type="submission" date="2021-03" db="EMBL/GenBank/DDBJ databases">
        <title>Enterococcal diversity collection.</title>
        <authorList>
            <person name="Gilmore M.S."/>
            <person name="Schwartzman J."/>
            <person name="Van Tyne D."/>
            <person name="Martin M."/>
            <person name="Earl A.M."/>
            <person name="Manson A.L."/>
            <person name="Straub T."/>
            <person name="Salamzade R."/>
            <person name="Saavedra J."/>
            <person name="Lebreton F."/>
            <person name="Prichula J."/>
            <person name="Schaufler K."/>
            <person name="Gaca A."/>
            <person name="Sgardioli B."/>
            <person name="Wagenaar J."/>
            <person name="Strong T."/>
        </authorList>
    </citation>
    <scope>NUCLEOTIDE SEQUENCE [LARGE SCALE GENOMIC DNA]</scope>
    <source>
        <strain evidence="1 2">MJM16</strain>
    </source>
</reference>
<dbReference type="EMBL" id="JAFLVR010000001">
    <property type="protein sequence ID" value="MBO0450744.1"/>
    <property type="molecule type" value="Genomic_DNA"/>
</dbReference>
<evidence type="ECO:0000313" key="2">
    <source>
        <dbReference type="Proteomes" id="UP000664495"/>
    </source>
</evidence>
<organism evidence="1 2">
    <name type="scientific">Candidatus Enterococcus murrayae</name>
    <dbReference type="NCBI Taxonomy" id="2815321"/>
    <lineage>
        <taxon>Bacteria</taxon>
        <taxon>Bacillati</taxon>
        <taxon>Bacillota</taxon>
        <taxon>Bacilli</taxon>
        <taxon>Lactobacillales</taxon>
        <taxon>Enterococcaceae</taxon>
        <taxon>Enterococcus</taxon>
    </lineage>
</organism>
<dbReference type="Proteomes" id="UP000664495">
    <property type="component" value="Unassembled WGS sequence"/>
</dbReference>
<evidence type="ECO:0000313" key="1">
    <source>
        <dbReference type="EMBL" id="MBO0450744.1"/>
    </source>
</evidence>